<dbReference type="AlphaFoldDB" id="A0A841R8G1"/>
<dbReference type="RefSeq" id="WP_184746082.1">
    <property type="nucleotide sequence ID" value="NZ_JACHGJ010000002.1"/>
</dbReference>
<evidence type="ECO:0000313" key="3">
    <source>
        <dbReference type="Proteomes" id="UP000587760"/>
    </source>
</evidence>
<gene>
    <name evidence="2" type="ORF">HNR50_001843</name>
</gene>
<proteinExistence type="predicted"/>
<dbReference type="Gene3D" id="3.40.190.10">
    <property type="entry name" value="Periplasmic binding protein-like II"/>
    <property type="match status" value="2"/>
</dbReference>
<comment type="caution">
    <text evidence="2">The sequence shown here is derived from an EMBL/GenBank/DDBJ whole genome shotgun (WGS) entry which is preliminary data.</text>
</comment>
<organism evidence="2 3">
    <name type="scientific">Spirochaeta isovalerica</name>
    <dbReference type="NCBI Taxonomy" id="150"/>
    <lineage>
        <taxon>Bacteria</taxon>
        <taxon>Pseudomonadati</taxon>
        <taxon>Spirochaetota</taxon>
        <taxon>Spirochaetia</taxon>
        <taxon>Spirochaetales</taxon>
        <taxon>Spirochaetaceae</taxon>
        <taxon>Spirochaeta</taxon>
    </lineage>
</organism>
<reference evidence="2 3" key="1">
    <citation type="submission" date="2020-08" db="EMBL/GenBank/DDBJ databases">
        <title>Genomic Encyclopedia of Type Strains, Phase IV (KMG-IV): sequencing the most valuable type-strain genomes for metagenomic binning, comparative biology and taxonomic classification.</title>
        <authorList>
            <person name="Goeker M."/>
        </authorList>
    </citation>
    <scope>NUCLEOTIDE SEQUENCE [LARGE SCALE GENOMIC DNA]</scope>
    <source>
        <strain evidence="2 3">DSM 2461</strain>
    </source>
</reference>
<sequence>MRFFLLVSAAVLWAASLFAEPRHVEVYTYHTHAPFIIDEERGLTYDLAGYLTEKSNGVYDFTVLTMTRARVDKILEEKVEGIIPWVSPDWFSDETLLWTRGELMLDGNTVISSMDLKLDYSGPESVKGLRFGGVRGHHYVDIDPLVEAGEIRRFDNENHLNNFRMIEKGRIDFTIAPLAASRYLIKSNNMEETLYLSGELHSSYYRRIIVSGGDEELRRFLDTVLARIDSDPKWQLYVNRYK</sequence>
<feature type="signal peptide" evidence="1">
    <location>
        <begin position="1"/>
        <end position="19"/>
    </location>
</feature>
<dbReference type="EMBL" id="JACHGJ010000002">
    <property type="protein sequence ID" value="MBB6480185.1"/>
    <property type="molecule type" value="Genomic_DNA"/>
</dbReference>
<dbReference type="SUPFAM" id="SSF53850">
    <property type="entry name" value="Periplasmic binding protein-like II"/>
    <property type="match status" value="1"/>
</dbReference>
<protein>
    <submittedName>
        <fullName evidence="2">Polar amino acid transport system substrate-binding protein</fullName>
    </submittedName>
</protein>
<evidence type="ECO:0000313" key="2">
    <source>
        <dbReference type="EMBL" id="MBB6480185.1"/>
    </source>
</evidence>
<dbReference type="Proteomes" id="UP000587760">
    <property type="component" value="Unassembled WGS sequence"/>
</dbReference>
<keyword evidence="1" id="KW-0732">Signal</keyword>
<name>A0A841R8G1_9SPIO</name>
<keyword evidence="3" id="KW-1185">Reference proteome</keyword>
<feature type="chain" id="PRO_5032740688" evidence="1">
    <location>
        <begin position="20"/>
        <end position="242"/>
    </location>
</feature>
<accession>A0A841R8G1</accession>
<evidence type="ECO:0000256" key="1">
    <source>
        <dbReference type="SAM" id="SignalP"/>
    </source>
</evidence>